<name>A0AC60QPG8_IXOPE</name>
<proteinExistence type="predicted"/>
<evidence type="ECO:0000313" key="1">
    <source>
        <dbReference type="EMBL" id="KAG0437676.1"/>
    </source>
</evidence>
<accession>A0AC60QPG8</accession>
<sequence length="103" mass="11188">METAVTPEPAAKRTEDDDGADPEAATKEEPPAKTAPPRSRRPGDVPNVAAGNSFDLDNATTLARERKLGKRKFVESWFIRRDASVCNTNPGPLLDVYGDMCDT</sequence>
<evidence type="ECO:0000313" key="2">
    <source>
        <dbReference type="Proteomes" id="UP000805193"/>
    </source>
</evidence>
<gene>
    <name evidence="1" type="ORF">HPB47_017339</name>
</gene>
<organism evidence="1 2">
    <name type="scientific">Ixodes persulcatus</name>
    <name type="common">Taiga tick</name>
    <dbReference type="NCBI Taxonomy" id="34615"/>
    <lineage>
        <taxon>Eukaryota</taxon>
        <taxon>Metazoa</taxon>
        <taxon>Ecdysozoa</taxon>
        <taxon>Arthropoda</taxon>
        <taxon>Chelicerata</taxon>
        <taxon>Arachnida</taxon>
        <taxon>Acari</taxon>
        <taxon>Parasitiformes</taxon>
        <taxon>Ixodida</taxon>
        <taxon>Ixodoidea</taxon>
        <taxon>Ixodidae</taxon>
        <taxon>Ixodinae</taxon>
        <taxon>Ixodes</taxon>
    </lineage>
</organism>
<comment type="caution">
    <text evidence="1">The sequence shown here is derived from an EMBL/GenBank/DDBJ whole genome shotgun (WGS) entry which is preliminary data.</text>
</comment>
<dbReference type="EMBL" id="JABSTQ010006243">
    <property type="protein sequence ID" value="KAG0437676.1"/>
    <property type="molecule type" value="Genomic_DNA"/>
</dbReference>
<keyword evidence="2" id="KW-1185">Reference proteome</keyword>
<dbReference type="Proteomes" id="UP000805193">
    <property type="component" value="Unassembled WGS sequence"/>
</dbReference>
<protein>
    <submittedName>
        <fullName evidence="1">Uncharacterized protein</fullName>
    </submittedName>
</protein>
<reference evidence="1 2" key="1">
    <citation type="journal article" date="2020" name="Cell">
        <title>Large-Scale Comparative Analyses of Tick Genomes Elucidate Their Genetic Diversity and Vector Capacities.</title>
        <authorList>
            <consortium name="Tick Genome and Microbiome Consortium (TIGMIC)"/>
            <person name="Jia N."/>
            <person name="Wang J."/>
            <person name="Shi W."/>
            <person name="Du L."/>
            <person name="Sun Y."/>
            <person name="Zhan W."/>
            <person name="Jiang J.F."/>
            <person name="Wang Q."/>
            <person name="Zhang B."/>
            <person name="Ji P."/>
            <person name="Bell-Sakyi L."/>
            <person name="Cui X.M."/>
            <person name="Yuan T.T."/>
            <person name="Jiang B.G."/>
            <person name="Yang W.F."/>
            <person name="Lam T.T."/>
            <person name="Chang Q.C."/>
            <person name="Ding S.J."/>
            <person name="Wang X.J."/>
            <person name="Zhu J.G."/>
            <person name="Ruan X.D."/>
            <person name="Zhao L."/>
            <person name="Wei J.T."/>
            <person name="Ye R.Z."/>
            <person name="Que T.C."/>
            <person name="Du C.H."/>
            <person name="Zhou Y.H."/>
            <person name="Cheng J.X."/>
            <person name="Dai P.F."/>
            <person name="Guo W.B."/>
            <person name="Han X.H."/>
            <person name="Huang E.J."/>
            <person name="Li L.F."/>
            <person name="Wei W."/>
            <person name="Gao Y.C."/>
            <person name="Liu J.Z."/>
            <person name="Shao H.Z."/>
            <person name="Wang X."/>
            <person name="Wang C.C."/>
            <person name="Yang T.C."/>
            <person name="Huo Q.B."/>
            <person name="Li W."/>
            <person name="Chen H.Y."/>
            <person name="Chen S.E."/>
            <person name="Zhou L.G."/>
            <person name="Ni X.B."/>
            <person name="Tian J.H."/>
            <person name="Sheng Y."/>
            <person name="Liu T."/>
            <person name="Pan Y.S."/>
            <person name="Xia L.Y."/>
            <person name="Li J."/>
            <person name="Zhao F."/>
            <person name="Cao W.C."/>
        </authorList>
    </citation>
    <scope>NUCLEOTIDE SEQUENCE [LARGE SCALE GENOMIC DNA]</scope>
    <source>
        <strain evidence="1">Iper-2018</strain>
    </source>
</reference>